<gene>
    <name evidence="1" type="ORF">ABII15_23940</name>
</gene>
<reference evidence="1" key="1">
    <citation type="submission" date="2024-06" db="EMBL/GenBank/DDBJ databases">
        <title>Streptomyces sp. strain HUAS MG91 genome sequences.</title>
        <authorList>
            <person name="Mo P."/>
        </authorList>
    </citation>
    <scope>NUCLEOTIDE SEQUENCE</scope>
    <source>
        <strain evidence="1">HUAS MG91</strain>
    </source>
</reference>
<name>A0AAU8IYH1_9ACTN</name>
<dbReference type="AlphaFoldDB" id="A0AAU8IYH1"/>
<accession>A0AAU8IYH1</accession>
<proteinExistence type="predicted"/>
<organism evidence="1">
    <name type="scientific">Streptomyces tabacisoli</name>
    <dbReference type="NCBI Taxonomy" id="3156398"/>
    <lineage>
        <taxon>Bacteria</taxon>
        <taxon>Bacillati</taxon>
        <taxon>Actinomycetota</taxon>
        <taxon>Actinomycetes</taxon>
        <taxon>Kitasatosporales</taxon>
        <taxon>Streptomycetaceae</taxon>
        <taxon>Streptomyces</taxon>
    </lineage>
</organism>
<evidence type="ECO:0000313" key="1">
    <source>
        <dbReference type="EMBL" id="XCJ72824.1"/>
    </source>
</evidence>
<dbReference type="RefSeq" id="WP_353944342.1">
    <property type="nucleotide sequence ID" value="NZ_CP159534.1"/>
</dbReference>
<sequence length="50" mass="5288">MPLSRGPRPEAEELGWEAPVEVSEEEAARIEAEIAAARAESAARRRGGGA</sequence>
<dbReference type="KEGG" id="stac:ABII15_23940"/>
<dbReference type="EMBL" id="CP159534">
    <property type="protein sequence ID" value="XCJ72824.1"/>
    <property type="molecule type" value="Genomic_DNA"/>
</dbReference>
<protein>
    <submittedName>
        <fullName evidence="1">Uncharacterized protein</fullName>
    </submittedName>
</protein>